<gene>
    <name evidence="9" type="ORF">G3574_22460</name>
</gene>
<feature type="chain" id="PRO_5025567435" evidence="7">
    <location>
        <begin position="23"/>
        <end position="299"/>
    </location>
</feature>
<keyword evidence="4 6" id="KW-0862">Zinc</keyword>
<keyword evidence="1 6" id="KW-0645">Protease</keyword>
<dbReference type="GO" id="GO:0004222">
    <property type="term" value="F:metalloendopeptidase activity"/>
    <property type="evidence" value="ECO:0007669"/>
    <property type="project" value="InterPro"/>
</dbReference>
<keyword evidence="7" id="KW-0732">Signal</keyword>
<dbReference type="GO" id="GO:0016020">
    <property type="term" value="C:membrane"/>
    <property type="evidence" value="ECO:0007669"/>
    <property type="project" value="TreeGrafter"/>
</dbReference>
<dbReference type="Pfam" id="PF01435">
    <property type="entry name" value="Peptidase_M48"/>
    <property type="match status" value="1"/>
</dbReference>
<dbReference type="RefSeq" id="WP_163967790.1">
    <property type="nucleotide sequence ID" value="NZ_JAAIVB010000076.1"/>
</dbReference>
<name>A0A6B3SYL0_9BURK</name>
<dbReference type="InterPro" id="IPR001915">
    <property type="entry name" value="Peptidase_M48"/>
</dbReference>
<comment type="caution">
    <text evidence="9">The sequence shown here is derived from an EMBL/GenBank/DDBJ whole genome shotgun (WGS) entry which is preliminary data.</text>
</comment>
<dbReference type="GO" id="GO:0051603">
    <property type="term" value="P:proteolysis involved in protein catabolic process"/>
    <property type="evidence" value="ECO:0007669"/>
    <property type="project" value="TreeGrafter"/>
</dbReference>
<dbReference type="AlphaFoldDB" id="A0A6B3SYL0"/>
<dbReference type="GO" id="GO:0046872">
    <property type="term" value="F:metal ion binding"/>
    <property type="evidence" value="ECO:0007669"/>
    <property type="project" value="UniProtKB-KW"/>
</dbReference>
<evidence type="ECO:0000256" key="7">
    <source>
        <dbReference type="SAM" id="SignalP"/>
    </source>
</evidence>
<feature type="signal peptide" evidence="7">
    <location>
        <begin position="1"/>
        <end position="22"/>
    </location>
</feature>
<dbReference type="PANTHER" id="PTHR22726:SF1">
    <property type="entry name" value="METALLOENDOPEPTIDASE OMA1, MITOCHONDRIAL"/>
    <property type="match status" value="1"/>
</dbReference>
<reference evidence="9 10" key="1">
    <citation type="submission" date="2020-02" db="EMBL/GenBank/DDBJ databases">
        <authorList>
            <person name="Kim M.K."/>
        </authorList>
    </citation>
    <scope>NUCLEOTIDE SEQUENCE [LARGE SCALE GENOMIC DNA]</scope>
    <source>
        <strain evidence="9 10">17J57-3</strain>
    </source>
</reference>
<dbReference type="CDD" id="cd07331">
    <property type="entry name" value="M48C_Oma1_like"/>
    <property type="match status" value="1"/>
</dbReference>
<protein>
    <submittedName>
        <fullName evidence="9">M48 family metallopeptidase</fullName>
    </submittedName>
</protein>
<keyword evidence="10" id="KW-1185">Reference proteome</keyword>
<comment type="cofactor">
    <cofactor evidence="6">
        <name>Zn(2+)</name>
        <dbReference type="ChEBI" id="CHEBI:29105"/>
    </cofactor>
    <text evidence="6">Binds 1 zinc ion per subunit.</text>
</comment>
<keyword evidence="2" id="KW-0479">Metal-binding</keyword>
<keyword evidence="5 6" id="KW-0482">Metalloprotease</keyword>
<evidence type="ECO:0000256" key="1">
    <source>
        <dbReference type="ARBA" id="ARBA00022670"/>
    </source>
</evidence>
<keyword evidence="3 6" id="KW-0378">Hydrolase</keyword>
<proteinExistence type="inferred from homology"/>
<evidence type="ECO:0000256" key="6">
    <source>
        <dbReference type="RuleBase" id="RU003983"/>
    </source>
</evidence>
<organism evidence="9 10">
    <name type="scientific">Noviherbaspirillum galbum</name>
    <dbReference type="NCBI Taxonomy" id="2709383"/>
    <lineage>
        <taxon>Bacteria</taxon>
        <taxon>Pseudomonadati</taxon>
        <taxon>Pseudomonadota</taxon>
        <taxon>Betaproteobacteria</taxon>
        <taxon>Burkholderiales</taxon>
        <taxon>Oxalobacteraceae</taxon>
        <taxon>Noviherbaspirillum</taxon>
    </lineage>
</organism>
<evidence type="ECO:0000313" key="9">
    <source>
        <dbReference type="EMBL" id="NEX63852.1"/>
    </source>
</evidence>
<evidence type="ECO:0000256" key="4">
    <source>
        <dbReference type="ARBA" id="ARBA00022833"/>
    </source>
</evidence>
<evidence type="ECO:0000313" key="10">
    <source>
        <dbReference type="Proteomes" id="UP000482155"/>
    </source>
</evidence>
<feature type="domain" description="Peptidase M48" evidence="8">
    <location>
        <begin position="80"/>
        <end position="265"/>
    </location>
</feature>
<sequence>MTRYAAVLLCLSLAMPVMPAMAKDKAAGASDGVQVDEMSAWRKLVPEEKLESMAQAQYAALTRQASTKGALAPENHPQVQRLRAIAKRIIPEATRWNQRAAQWKWEVNLIGSKEINAFCMPGGKIAFFSGLLNELKLTDDEIAIVMGHEIAHALREHGRERMAKQGATNIGAKIASFGLSAVFGIHPSVTDTVTGFGANLMTLSFSRSDETEADLVGLDIAARAGFDPRAGVALWQKMGIVSKNAPPQWFSTHPAGKNRIAEIRKHLPEVLPLYAKAKGEAVEALPPYQSNVKAIAPVR</sequence>
<evidence type="ECO:0000256" key="3">
    <source>
        <dbReference type="ARBA" id="ARBA00022801"/>
    </source>
</evidence>
<comment type="similarity">
    <text evidence="6">Belongs to the peptidase M48 family.</text>
</comment>
<evidence type="ECO:0000259" key="8">
    <source>
        <dbReference type="Pfam" id="PF01435"/>
    </source>
</evidence>
<dbReference type="InterPro" id="IPR051156">
    <property type="entry name" value="Mito/Outer_Membr_Metalloprot"/>
</dbReference>
<evidence type="ECO:0000256" key="5">
    <source>
        <dbReference type="ARBA" id="ARBA00023049"/>
    </source>
</evidence>
<evidence type="ECO:0000256" key="2">
    <source>
        <dbReference type="ARBA" id="ARBA00022723"/>
    </source>
</evidence>
<dbReference type="Proteomes" id="UP000482155">
    <property type="component" value="Unassembled WGS sequence"/>
</dbReference>
<accession>A0A6B3SYL0</accession>
<dbReference type="EMBL" id="JAAIVB010000076">
    <property type="protein sequence ID" value="NEX63852.1"/>
    <property type="molecule type" value="Genomic_DNA"/>
</dbReference>
<dbReference type="Gene3D" id="3.30.2010.10">
    <property type="entry name" value="Metalloproteases ('zincins'), catalytic domain"/>
    <property type="match status" value="1"/>
</dbReference>
<dbReference type="PANTHER" id="PTHR22726">
    <property type="entry name" value="METALLOENDOPEPTIDASE OMA1"/>
    <property type="match status" value="1"/>
</dbReference>